<feature type="region of interest" description="Disordered" evidence="1">
    <location>
        <begin position="28"/>
        <end position="104"/>
    </location>
</feature>
<reference evidence="2" key="1">
    <citation type="submission" date="2020-11" db="EMBL/GenBank/DDBJ databases">
        <authorList>
            <consortium name="DOE Joint Genome Institute"/>
            <person name="Ahrendt S."/>
            <person name="Riley R."/>
            <person name="Andreopoulos W."/>
            <person name="Labutti K."/>
            <person name="Pangilinan J."/>
            <person name="Ruiz-Duenas F.J."/>
            <person name="Barrasa J.M."/>
            <person name="Sanchez-Garcia M."/>
            <person name="Camarero S."/>
            <person name="Miyauchi S."/>
            <person name="Serrano A."/>
            <person name="Linde D."/>
            <person name="Babiker R."/>
            <person name="Drula E."/>
            <person name="Ayuso-Fernandez I."/>
            <person name="Pacheco R."/>
            <person name="Padilla G."/>
            <person name="Ferreira P."/>
            <person name="Barriuso J."/>
            <person name="Kellner H."/>
            <person name="Castanera R."/>
            <person name="Alfaro M."/>
            <person name="Ramirez L."/>
            <person name="Pisabarro A.G."/>
            <person name="Kuo A."/>
            <person name="Tritt A."/>
            <person name="Lipzen A."/>
            <person name="He G."/>
            <person name="Yan M."/>
            <person name="Ng V."/>
            <person name="Cullen D."/>
            <person name="Martin F."/>
            <person name="Rosso M.-N."/>
            <person name="Henrissat B."/>
            <person name="Hibbett D."/>
            <person name="Martinez A.T."/>
            <person name="Grigoriev I.V."/>
        </authorList>
    </citation>
    <scope>NUCLEOTIDE SEQUENCE</scope>
    <source>
        <strain evidence="2">MF-IS2</strain>
    </source>
</reference>
<organism evidence="2 3">
    <name type="scientific">Macrolepiota fuliginosa MF-IS2</name>
    <dbReference type="NCBI Taxonomy" id="1400762"/>
    <lineage>
        <taxon>Eukaryota</taxon>
        <taxon>Fungi</taxon>
        <taxon>Dikarya</taxon>
        <taxon>Basidiomycota</taxon>
        <taxon>Agaricomycotina</taxon>
        <taxon>Agaricomycetes</taxon>
        <taxon>Agaricomycetidae</taxon>
        <taxon>Agaricales</taxon>
        <taxon>Agaricineae</taxon>
        <taxon>Agaricaceae</taxon>
        <taxon>Macrolepiota</taxon>
    </lineage>
</organism>
<name>A0A9P5XH00_9AGAR</name>
<dbReference type="AlphaFoldDB" id="A0A9P5XH00"/>
<accession>A0A9P5XH00</accession>
<dbReference type="EMBL" id="MU151097">
    <property type="protein sequence ID" value="KAF9450778.1"/>
    <property type="molecule type" value="Genomic_DNA"/>
</dbReference>
<sequence>MLPLPRPRRPLSHLPLDAPSALASILKSTSSQTPLGPLIASSASKTSNSQPIVRHTTTQTTLGQHAQRPRIRGPQLPPPVPRRRVHIPRQTCQTGQVEELSLRNYRRTRTTGTIRRPRICVGGTSDEISERI</sequence>
<gene>
    <name evidence="2" type="ORF">P691DRAFT_432404</name>
</gene>
<feature type="compositionally biased region" description="Polar residues" evidence="1">
    <location>
        <begin position="41"/>
        <end position="64"/>
    </location>
</feature>
<comment type="caution">
    <text evidence="2">The sequence shown here is derived from an EMBL/GenBank/DDBJ whole genome shotgun (WGS) entry which is preliminary data.</text>
</comment>
<evidence type="ECO:0000313" key="3">
    <source>
        <dbReference type="Proteomes" id="UP000807342"/>
    </source>
</evidence>
<keyword evidence="3" id="KW-1185">Reference proteome</keyword>
<proteinExistence type="predicted"/>
<evidence type="ECO:0000313" key="2">
    <source>
        <dbReference type="EMBL" id="KAF9450778.1"/>
    </source>
</evidence>
<dbReference type="Proteomes" id="UP000807342">
    <property type="component" value="Unassembled WGS sequence"/>
</dbReference>
<evidence type="ECO:0000256" key="1">
    <source>
        <dbReference type="SAM" id="MobiDB-lite"/>
    </source>
</evidence>
<protein>
    <submittedName>
        <fullName evidence="2">Uncharacterized protein</fullName>
    </submittedName>
</protein>